<evidence type="ECO:0000313" key="4">
    <source>
        <dbReference type="Proteomes" id="UP001597480"/>
    </source>
</evidence>
<dbReference type="InterPro" id="IPR041685">
    <property type="entry name" value="AAA_GajA/Old/RecF-like"/>
</dbReference>
<dbReference type="Pfam" id="PF13175">
    <property type="entry name" value="AAA_15"/>
    <property type="match status" value="1"/>
</dbReference>
<dbReference type="InterPro" id="IPR027417">
    <property type="entry name" value="P-loop_NTPase"/>
</dbReference>
<organism evidence="3 4">
    <name type="scientific">Flavobacterium suzhouense</name>
    <dbReference type="NCBI Taxonomy" id="1529638"/>
    <lineage>
        <taxon>Bacteria</taxon>
        <taxon>Pseudomonadati</taxon>
        <taxon>Bacteroidota</taxon>
        <taxon>Flavobacteriia</taxon>
        <taxon>Flavobacteriales</taxon>
        <taxon>Flavobacteriaceae</taxon>
        <taxon>Flavobacterium</taxon>
    </lineage>
</organism>
<name>A0ABW5NRG6_9FLAO</name>
<evidence type="ECO:0000313" key="3">
    <source>
        <dbReference type="EMBL" id="MFD2600638.1"/>
    </source>
</evidence>
<sequence length="639" mass="72503">MKIESIKIENFRSFKDQTINLDDYSCFVGPNGAGKSTVFNALNIFFRQYKDSKTDLSKLTESDFHHKDTSVDIKITVTFIDLSEQAQQDLANYVRQEKLIITTIGKYDAETQRAEVKQYGNRLGVIEFAEFFEADKSGAKVSDLKEIYNKFQAKYPDLDVATTKADMINKLQEYEANRPDLCSLIPSEDQFYGATKGTNRLSPHIQWVFVPAVKDVTEESEESKTSALGQLLARTVRSKVNFNDQVTHLRIMAKQQYQNLLDQEQVVLKDISDSLQNRLSSWAHPNLTAQILWKQDPEKSVKIEEPFAYLKLGERGFEGDLSRFGHGLQRSYMLALLQELSQIEDENSPTLIMGIEEPELYQHPPQARYLAETLIDLAEKNSQILICTHSPLFIPGDSFDKIRIVRDNGNPSHTLINSLSYTSLTETLESIGEKHIKESGMIAKLYPSLNPIVNEMFFCRKLILVEGIEDVAYLTSYLLLTGKIFDFRKNGCHIVPVNGKNNLIKPLAIANLLKIPTYVIFDADTNKTKDHEVPQHKKENKSILSIQGYSDENELPESIISKNNLFCWKTNLTDTIKEELGANWIKHRDKAAAIYGNAPDLEKNPLAIAKTLELAWESGDKSTLLTGLINNIIEFSINN</sequence>
<feature type="domain" description="Endonuclease GajA/Old nuclease/RecF-like AAA" evidence="1">
    <location>
        <begin position="1"/>
        <end position="394"/>
    </location>
</feature>
<keyword evidence="3" id="KW-0255">Endonuclease</keyword>
<dbReference type="PANTHER" id="PTHR43581">
    <property type="entry name" value="ATP/GTP PHOSPHATASE"/>
    <property type="match status" value="1"/>
</dbReference>
<accession>A0ABW5NRG6</accession>
<evidence type="ECO:0000259" key="2">
    <source>
        <dbReference type="Pfam" id="PF20469"/>
    </source>
</evidence>
<evidence type="ECO:0000259" key="1">
    <source>
        <dbReference type="Pfam" id="PF13175"/>
    </source>
</evidence>
<dbReference type="InterPro" id="IPR034139">
    <property type="entry name" value="TOPRIM_OLD"/>
</dbReference>
<dbReference type="GO" id="GO:0004519">
    <property type="term" value="F:endonuclease activity"/>
    <property type="evidence" value="ECO:0007669"/>
    <property type="project" value="UniProtKB-KW"/>
</dbReference>
<protein>
    <submittedName>
        <fullName evidence="3">ATP-dependent endonuclease</fullName>
    </submittedName>
</protein>
<dbReference type="RefSeq" id="WP_379819337.1">
    <property type="nucleotide sequence ID" value="NZ_JBHUMD010000003.1"/>
</dbReference>
<reference evidence="4" key="1">
    <citation type="journal article" date="2019" name="Int. J. Syst. Evol. Microbiol.">
        <title>The Global Catalogue of Microorganisms (GCM) 10K type strain sequencing project: providing services to taxonomists for standard genome sequencing and annotation.</title>
        <authorList>
            <consortium name="The Broad Institute Genomics Platform"/>
            <consortium name="The Broad Institute Genome Sequencing Center for Infectious Disease"/>
            <person name="Wu L."/>
            <person name="Ma J."/>
        </authorList>
    </citation>
    <scope>NUCLEOTIDE SEQUENCE [LARGE SCALE GENOMIC DNA]</scope>
    <source>
        <strain evidence="4">KCTC 42107</strain>
    </source>
</reference>
<dbReference type="PANTHER" id="PTHR43581:SF4">
    <property type="entry name" value="ATP_GTP PHOSPHATASE"/>
    <property type="match status" value="1"/>
</dbReference>
<dbReference type="EMBL" id="JBHUMD010000003">
    <property type="protein sequence ID" value="MFD2600638.1"/>
    <property type="molecule type" value="Genomic_DNA"/>
</dbReference>
<proteinExistence type="predicted"/>
<keyword evidence="4" id="KW-1185">Reference proteome</keyword>
<comment type="caution">
    <text evidence="3">The sequence shown here is derived from an EMBL/GenBank/DDBJ whole genome shotgun (WGS) entry which is preliminary data.</text>
</comment>
<gene>
    <name evidence="3" type="ORF">ACFSR3_01100</name>
</gene>
<keyword evidence="3" id="KW-0540">Nuclease</keyword>
<dbReference type="SUPFAM" id="SSF52540">
    <property type="entry name" value="P-loop containing nucleoside triphosphate hydrolases"/>
    <property type="match status" value="1"/>
</dbReference>
<dbReference type="Pfam" id="PF20469">
    <property type="entry name" value="OLD-like_TOPRIM"/>
    <property type="match status" value="1"/>
</dbReference>
<dbReference type="Gene3D" id="3.40.50.300">
    <property type="entry name" value="P-loop containing nucleotide triphosphate hydrolases"/>
    <property type="match status" value="1"/>
</dbReference>
<dbReference type="CDD" id="cd01026">
    <property type="entry name" value="TOPRIM_OLD"/>
    <property type="match status" value="1"/>
</dbReference>
<dbReference type="Proteomes" id="UP001597480">
    <property type="component" value="Unassembled WGS sequence"/>
</dbReference>
<keyword evidence="3" id="KW-0378">Hydrolase</keyword>
<dbReference type="InterPro" id="IPR051396">
    <property type="entry name" value="Bact_Antivir_Def_Nuclease"/>
</dbReference>
<feature type="domain" description="OLD protein-like TOPRIM" evidence="2">
    <location>
        <begin position="457"/>
        <end position="524"/>
    </location>
</feature>